<protein>
    <submittedName>
        <fullName evidence="4">Guanine nucleotide-binding protein subunit beta-like protein 1</fullName>
    </submittedName>
</protein>
<evidence type="ECO:0000256" key="3">
    <source>
        <dbReference type="PROSITE-ProRule" id="PRU00221"/>
    </source>
</evidence>
<dbReference type="Proteomes" id="UP001497744">
    <property type="component" value="Unassembled WGS sequence"/>
</dbReference>
<dbReference type="GeneID" id="94192075"/>
<reference evidence="4 5" key="1">
    <citation type="submission" date="2021-06" db="EMBL/GenBank/DDBJ databases">
        <title>Genome sequence of Babesia caballi.</title>
        <authorList>
            <person name="Yamagishi J."/>
            <person name="Kidaka T."/>
            <person name="Ochi A."/>
        </authorList>
    </citation>
    <scope>NUCLEOTIDE SEQUENCE [LARGE SCALE GENOMIC DNA]</scope>
    <source>
        <strain evidence="4">USDA-D6B2</strain>
    </source>
</reference>
<feature type="repeat" description="WD" evidence="3">
    <location>
        <begin position="325"/>
        <end position="358"/>
    </location>
</feature>
<evidence type="ECO:0000256" key="2">
    <source>
        <dbReference type="ARBA" id="ARBA00022737"/>
    </source>
</evidence>
<organism evidence="4 5">
    <name type="scientific">Babesia caballi</name>
    <dbReference type="NCBI Taxonomy" id="5871"/>
    <lineage>
        <taxon>Eukaryota</taxon>
        <taxon>Sar</taxon>
        <taxon>Alveolata</taxon>
        <taxon>Apicomplexa</taxon>
        <taxon>Aconoidasida</taxon>
        <taxon>Piroplasmida</taxon>
        <taxon>Babesiidae</taxon>
        <taxon>Babesia</taxon>
    </lineage>
</organism>
<dbReference type="Gene3D" id="2.130.10.10">
    <property type="entry name" value="YVTN repeat-like/Quinoprotein amine dehydrogenase"/>
    <property type="match status" value="1"/>
</dbReference>
<dbReference type="Pfam" id="PF00400">
    <property type="entry name" value="WD40"/>
    <property type="match status" value="1"/>
</dbReference>
<keyword evidence="2" id="KW-0677">Repeat</keyword>
<evidence type="ECO:0000256" key="1">
    <source>
        <dbReference type="ARBA" id="ARBA00022574"/>
    </source>
</evidence>
<keyword evidence="1 3" id="KW-0853">WD repeat</keyword>
<dbReference type="PROSITE" id="PS50294">
    <property type="entry name" value="WD_REPEATS_REGION"/>
    <property type="match status" value="1"/>
</dbReference>
<dbReference type="InterPro" id="IPR015943">
    <property type="entry name" value="WD40/YVTN_repeat-like_dom_sf"/>
</dbReference>
<dbReference type="RefSeq" id="XP_067712663.1">
    <property type="nucleotide sequence ID" value="XM_067856562.1"/>
</dbReference>
<sequence length="366" mass="39184">MLAPPYRRPVPCAFIDTPNTIIVSTVQVPLSEWPPATMFFSPCLTIRSDHGLTSVRFLGPRLLTTSSHGDFCSWSLESANLLSSSHPKPDLVSALPLLPPGSSSCGIVALQHKGGVCLFDLARGEVFHEYRVDYSGFSRIRFCRPDSPLLLCPSGLGSIVCHDLRLPDPAKANNTSSSPSIEVPPPTGHGTDVGTLQNFEPIPSISAHHVASTYESGLVAVSDLRRPNSPVAALTLPNVEGLPSLDAWRSVLLVGDTSGHVSMLHVSPSSELTLLRQHNVNPDSGSSSGVGCLKVRPDGALTLACCWDYALRALETRTLQVKATLKEHYDSVTDAAFDGPTGRFATCGLDGNAHVWNLFNDNYSPV</sequence>
<dbReference type="InterPro" id="IPR036322">
    <property type="entry name" value="WD40_repeat_dom_sf"/>
</dbReference>
<name>A0AAV4LKZ1_BABCB</name>
<dbReference type="InterPro" id="IPR050505">
    <property type="entry name" value="WDR55/POC1"/>
</dbReference>
<gene>
    <name evidence="4" type="ORF">BcabD6B2_00270</name>
</gene>
<evidence type="ECO:0000313" key="5">
    <source>
        <dbReference type="Proteomes" id="UP001497744"/>
    </source>
</evidence>
<evidence type="ECO:0000313" key="4">
    <source>
        <dbReference type="EMBL" id="GIX60592.1"/>
    </source>
</evidence>
<dbReference type="PANTHER" id="PTHR44019:SF8">
    <property type="entry name" value="POC1 CENTRIOLAR PROTEIN HOMOLOG"/>
    <property type="match status" value="1"/>
</dbReference>
<comment type="caution">
    <text evidence="4">The sequence shown here is derived from an EMBL/GenBank/DDBJ whole genome shotgun (WGS) entry which is preliminary data.</text>
</comment>
<proteinExistence type="predicted"/>
<accession>A0AAV4LKZ1</accession>
<dbReference type="InterPro" id="IPR001680">
    <property type="entry name" value="WD40_rpt"/>
</dbReference>
<keyword evidence="5" id="KW-1185">Reference proteome</keyword>
<dbReference type="EMBL" id="BPLF01000001">
    <property type="protein sequence ID" value="GIX60592.1"/>
    <property type="molecule type" value="Genomic_DNA"/>
</dbReference>
<dbReference type="PANTHER" id="PTHR44019">
    <property type="entry name" value="WD REPEAT-CONTAINING PROTEIN 55"/>
    <property type="match status" value="1"/>
</dbReference>
<dbReference type="PROSITE" id="PS50082">
    <property type="entry name" value="WD_REPEATS_2"/>
    <property type="match status" value="1"/>
</dbReference>
<dbReference type="AlphaFoldDB" id="A0AAV4LKZ1"/>
<dbReference type="SMART" id="SM00320">
    <property type="entry name" value="WD40"/>
    <property type="match status" value="2"/>
</dbReference>
<dbReference type="SUPFAM" id="SSF50978">
    <property type="entry name" value="WD40 repeat-like"/>
    <property type="match status" value="1"/>
</dbReference>